<dbReference type="InterPro" id="IPR013264">
    <property type="entry name" value="DNAG_N"/>
</dbReference>
<dbReference type="GO" id="GO:1990077">
    <property type="term" value="C:primosome complex"/>
    <property type="evidence" value="ECO:0007669"/>
    <property type="project" value="UniProtKB-KW"/>
</dbReference>
<dbReference type="EC" id="2.7.7.101" evidence="12"/>
<dbReference type="InterPro" id="IPR036977">
    <property type="entry name" value="DNA_primase_Znf_CHC2"/>
</dbReference>
<dbReference type="HAMAP" id="MF_00974">
    <property type="entry name" value="DNA_primase_DnaG"/>
    <property type="match status" value="1"/>
</dbReference>
<organism evidence="16 17">
    <name type="scientific">Ruminococcus difficilis</name>
    <dbReference type="NCBI Taxonomy" id="2763069"/>
    <lineage>
        <taxon>Bacteria</taxon>
        <taxon>Bacillati</taxon>
        <taxon>Bacillota</taxon>
        <taxon>Clostridia</taxon>
        <taxon>Eubacteriales</taxon>
        <taxon>Oscillospiraceae</taxon>
        <taxon>Ruminococcus</taxon>
    </lineage>
</organism>
<evidence type="ECO:0000313" key="17">
    <source>
        <dbReference type="Proteomes" id="UP000633365"/>
    </source>
</evidence>
<evidence type="ECO:0000256" key="2">
    <source>
        <dbReference type="ARBA" id="ARBA00022515"/>
    </source>
</evidence>
<evidence type="ECO:0000256" key="8">
    <source>
        <dbReference type="ARBA" id="ARBA00022833"/>
    </source>
</evidence>
<gene>
    <name evidence="12" type="primary">dnaG</name>
    <name evidence="16" type="ORF">JKK62_17180</name>
</gene>
<dbReference type="Pfam" id="PF01807">
    <property type="entry name" value="Zn_ribbon_DnaG"/>
    <property type="match status" value="1"/>
</dbReference>
<dbReference type="SUPFAM" id="SSF56731">
    <property type="entry name" value="DNA primase core"/>
    <property type="match status" value="1"/>
</dbReference>
<dbReference type="GO" id="GO:0006269">
    <property type="term" value="P:DNA replication, synthesis of primer"/>
    <property type="evidence" value="ECO:0007669"/>
    <property type="project" value="UniProtKB-UniRule"/>
</dbReference>
<dbReference type="InterPro" id="IPR006295">
    <property type="entry name" value="DNA_primase_DnaG"/>
</dbReference>
<keyword evidence="10 12" id="KW-0238">DNA-binding</keyword>
<dbReference type="GO" id="GO:0005737">
    <property type="term" value="C:cytoplasm"/>
    <property type="evidence" value="ECO:0007669"/>
    <property type="project" value="TreeGrafter"/>
</dbReference>
<dbReference type="GO" id="GO:0005524">
    <property type="term" value="F:ATP binding"/>
    <property type="evidence" value="ECO:0007669"/>
    <property type="project" value="InterPro"/>
</dbReference>
<dbReference type="SMART" id="SM00493">
    <property type="entry name" value="TOPRIM"/>
    <property type="match status" value="1"/>
</dbReference>
<dbReference type="InterPro" id="IPR034151">
    <property type="entry name" value="TOPRIM_DnaG_bac"/>
</dbReference>
<dbReference type="Proteomes" id="UP000633365">
    <property type="component" value="Unassembled WGS sequence"/>
</dbReference>
<dbReference type="PIRSF" id="PIRSF002811">
    <property type="entry name" value="DnaG"/>
    <property type="match status" value="1"/>
</dbReference>
<dbReference type="Pfam" id="PF08275">
    <property type="entry name" value="DNAG_N"/>
    <property type="match status" value="1"/>
</dbReference>
<comment type="catalytic activity">
    <reaction evidence="12">
        <text>ssDNA + n NTP = ssDNA/pppN(pN)n-1 hybrid + (n-1) diphosphate.</text>
        <dbReference type="EC" id="2.7.7.101"/>
    </reaction>
</comment>
<protein>
    <recommendedName>
        <fullName evidence="12 13">DNA primase</fullName>
        <ecNumber evidence="12">2.7.7.101</ecNumber>
    </recommendedName>
</protein>
<evidence type="ECO:0000256" key="4">
    <source>
        <dbReference type="ARBA" id="ARBA00022695"/>
    </source>
</evidence>
<dbReference type="InterPro" id="IPR050219">
    <property type="entry name" value="DnaG_primase"/>
</dbReference>
<dbReference type="SMART" id="SM00400">
    <property type="entry name" value="ZnF_CHCC"/>
    <property type="match status" value="1"/>
</dbReference>
<dbReference type="InterPro" id="IPR030846">
    <property type="entry name" value="DnaG_bac"/>
</dbReference>
<keyword evidence="1 12" id="KW-0240">DNA-directed RNA polymerase</keyword>
<evidence type="ECO:0000256" key="7">
    <source>
        <dbReference type="ARBA" id="ARBA00022771"/>
    </source>
</evidence>
<feature type="zinc finger region" description="CHC2-type" evidence="12 14">
    <location>
        <begin position="39"/>
        <end position="63"/>
    </location>
</feature>
<dbReference type="InterPro" id="IPR037068">
    <property type="entry name" value="DNA_primase_core_N_sf"/>
</dbReference>
<dbReference type="InterPro" id="IPR002694">
    <property type="entry name" value="Znf_CHC2"/>
</dbReference>
<dbReference type="GO" id="GO:0003678">
    <property type="term" value="F:DNA helicase activity"/>
    <property type="evidence" value="ECO:0007669"/>
    <property type="project" value="InterPro"/>
</dbReference>
<keyword evidence="7 12" id="KW-0863">Zinc-finger</keyword>
<dbReference type="SUPFAM" id="SSF48024">
    <property type="entry name" value="N-terminal domain of DnaB helicase"/>
    <property type="match status" value="1"/>
</dbReference>
<keyword evidence="4 12" id="KW-0548">Nucleotidyltransferase</keyword>
<feature type="domain" description="Toprim" evidence="15">
    <location>
        <begin position="254"/>
        <end position="335"/>
    </location>
</feature>
<comment type="cofactor">
    <cofactor evidence="12 13 14">
        <name>Zn(2+)</name>
        <dbReference type="ChEBI" id="CHEBI:29105"/>
    </cofactor>
    <text evidence="12 13 14">Binds 1 zinc ion per monomer.</text>
</comment>
<keyword evidence="2 12" id="KW-0639">Primosome</keyword>
<sequence length="589" mass="67161">MPRLSDDFISEIKYRNDLGELAASYMQLKRRGRNLVGLCPFHGEKTPSFNIYTENGSFYCFGCGVGGDIITFVMKIENLDYMEAVKFLAERAGMSMPEDDYDDSVSKLRTRIYEANREAARFFYAKLTSKEGAEGLAYLRNRGLADSTIRHFGLGFAPDERFALGNHLRSRGFTENEMIAANLVFKSRSGNSVLDRFYNRVMFPIIDVRGNVIAFGGRIMTDQKPKYLNTSDTLVFNKSYNLFSLNNAKNSKNDALILCEGYMDVISLNQAGFTNAVATLGTALTADQAALMKRYCKEVIICYDADEAGQKATARAIDILRRAGLVVKVISIPDGKDPDEFIRRHGDKGHAAFQNVLDNSGNDMEYRMQKLKSRYDLNNPQDKLNYLNEGVKLLCELDNPMERDIYASRLSDETDVSKASILEQVKQGMRRKERYRRKNEFSQLQKDISARDDRINPQHASNLRAVSAEENLIAFLVNNPDKLVYIHEKLRPEDFTTDFNRNLFEYFSVRIIKQQDPMTALSMDFTADEQAKIVRIVNSGADLPRTQQALDEYIDIILDEKAKPTESDIRNSTHDEFTNLFSRLKDKHE</sequence>
<dbReference type="SUPFAM" id="SSF57783">
    <property type="entry name" value="Zinc beta-ribbon"/>
    <property type="match status" value="1"/>
</dbReference>
<dbReference type="Gene3D" id="3.90.980.10">
    <property type="entry name" value="DNA primase, catalytic core, N-terminal domain"/>
    <property type="match status" value="1"/>
</dbReference>
<dbReference type="PROSITE" id="PS50880">
    <property type="entry name" value="TOPRIM"/>
    <property type="match status" value="1"/>
</dbReference>
<dbReference type="Pfam" id="PF10410">
    <property type="entry name" value="DnaB_bind"/>
    <property type="match status" value="1"/>
</dbReference>
<name>A0A934WUV0_9FIRM</name>
<evidence type="ECO:0000256" key="14">
    <source>
        <dbReference type="PIRSR" id="PIRSR002811-1"/>
    </source>
</evidence>
<dbReference type="Pfam" id="PF13155">
    <property type="entry name" value="Toprim_2"/>
    <property type="match status" value="1"/>
</dbReference>
<dbReference type="FunFam" id="3.40.1360.10:FF:000002">
    <property type="entry name" value="DNA primase"/>
    <property type="match status" value="1"/>
</dbReference>
<dbReference type="FunFam" id="3.90.980.10:FF:000001">
    <property type="entry name" value="DNA primase"/>
    <property type="match status" value="1"/>
</dbReference>
<dbReference type="CDD" id="cd03364">
    <property type="entry name" value="TOPRIM_DnaG_primases"/>
    <property type="match status" value="1"/>
</dbReference>
<dbReference type="Gene3D" id="1.10.860.10">
    <property type="entry name" value="DNAb Helicase, Chain A"/>
    <property type="match status" value="1"/>
</dbReference>
<dbReference type="GO" id="GO:0003677">
    <property type="term" value="F:DNA binding"/>
    <property type="evidence" value="ECO:0007669"/>
    <property type="project" value="UniProtKB-KW"/>
</dbReference>
<evidence type="ECO:0000256" key="9">
    <source>
        <dbReference type="ARBA" id="ARBA00022842"/>
    </source>
</evidence>
<dbReference type="GO" id="GO:0003899">
    <property type="term" value="F:DNA-directed RNA polymerase activity"/>
    <property type="evidence" value="ECO:0007669"/>
    <property type="project" value="UniProtKB-UniRule"/>
</dbReference>
<comment type="domain">
    <text evidence="12">Contains an N-terminal zinc-binding domain, a central core domain that contains the primase activity, and a C-terminal DnaB-binding domain.</text>
</comment>
<comment type="similarity">
    <text evidence="12 13">Belongs to the DnaG primase family.</text>
</comment>
<dbReference type="Gene3D" id="3.40.1360.10">
    <property type="match status" value="1"/>
</dbReference>
<dbReference type="GO" id="GO:0000428">
    <property type="term" value="C:DNA-directed RNA polymerase complex"/>
    <property type="evidence" value="ECO:0007669"/>
    <property type="project" value="UniProtKB-KW"/>
</dbReference>
<comment type="subunit">
    <text evidence="12">Monomer. Interacts with DnaB.</text>
</comment>
<keyword evidence="6 12" id="KW-0479">Metal-binding</keyword>
<evidence type="ECO:0000259" key="15">
    <source>
        <dbReference type="PROSITE" id="PS50880"/>
    </source>
</evidence>
<dbReference type="Gene3D" id="3.90.580.10">
    <property type="entry name" value="Zinc finger, CHC2-type domain"/>
    <property type="match status" value="1"/>
</dbReference>
<keyword evidence="11 12" id="KW-0804">Transcription</keyword>
<evidence type="ECO:0000256" key="5">
    <source>
        <dbReference type="ARBA" id="ARBA00022705"/>
    </source>
</evidence>
<evidence type="ECO:0000256" key="1">
    <source>
        <dbReference type="ARBA" id="ARBA00022478"/>
    </source>
</evidence>
<dbReference type="GO" id="GO:0008270">
    <property type="term" value="F:zinc ion binding"/>
    <property type="evidence" value="ECO:0007669"/>
    <property type="project" value="UniProtKB-UniRule"/>
</dbReference>
<dbReference type="NCBIfam" id="TIGR01391">
    <property type="entry name" value="dnaG"/>
    <property type="match status" value="1"/>
</dbReference>
<dbReference type="FunFam" id="3.90.580.10:FF:000001">
    <property type="entry name" value="DNA primase"/>
    <property type="match status" value="1"/>
</dbReference>
<dbReference type="EMBL" id="JAEQMG010000201">
    <property type="protein sequence ID" value="MBK6090341.1"/>
    <property type="molecule type" value="Genomic_DNA"/>
</dbReference>
<dbReference type="InterPro" id="IPR016136">
    <property type="entry name" value="DNA_helicase_N/primase_C"/>
</dbReference>
<dbReference type="AlphaFoldDB" id="A0A934WUV0"/>
<evidence type="ECO:0000256" key="3">
    <source>
        <dbReference type="ARBA" id="ARBA00022679"/>
    </source>
</evidence>
<keyword evidence="8 12" id="KW-0862">Zinc</keyword>
<accession>A0A934WUV0</accession>
<dbReference type="InterPro" id="IPR036185">
    <property type="entry name" value="DNA_heli_DnaB-like_N_sf"/>
</dbReference>
<dbReference type="InterPro" id="IPR019475">
    <property type="entry name" value="DNA_primase_DnaB-bd"/>
</dbReference>
<evidence type="ECO:0000256" key="12">
    <source>
        <dbReference type="HAMAP-Rule" id="MF_00974"/>
    </source>
</evidence>
<reference evidence="16" key="1">
    <citation type="submission" date="2021-01" db="EMBL/GenBank/DDBJ databases">
        <title>Genome public.</title>
        <authorList>
            <person name="Liu C."/>
            <person name="Sun Q."/>
        </authorList>
    </citation>
    <scope>NUCLEOTIDE SEQUENCE</scope>
    <source>
        <strain evidence="16">M6</strain>
    </source>
</reference>
<dbReference type="PANTHER" id="PTHR30313">
    <property type="entry name" value="DNA PRIMASE"/>
    <property type="match status" value="1"/>
</dbReference>
<evidence type="ECO:0000256" key="10">
    <source>
        <dbReference type="ARBA" id="ARBA00023125"/>
    </source>
</evidence>
<keyword evidence="17" id="KW-1185">Reference proteome</keyword>
<keyword evidence="3 12" id="KW-0808">Transferase</keyword>
<evidence type="ECO:0000256" key="11">
    <source>
        <dbReference type="ARBA" id="ARBA00023163"/>
    </source>
</evidence>
<dbReference type="PANTHER" id="PTHR30313:SF2">
    <property type="entry name" value="DNA PRIMASE"/>
    <property type="match status" value="1"/>
</dbReference>
<keyword evidence="5 12" id="KW-0235">DNA replication</keyword>
<dbReference type="RefSeq" id="WP_186833519.1">
    <property type="nucleotide sequence ID" value="NZ_JAEQMG010000201.1"/>
</dbReference>
<evidence type="ECO:0000256" key="13">
    <source>
        <dbReference type="PIRNR" id="PIRNR002811"/>
    </source>
</evidence>
<dbReference type="Pfam" id="PF00772">
    <property type="entry name" value="DnaB"/>
    <property type="match status" value="1"/>
</dbReference>
<evidence type="ECO:0000313" key="16">
    <source>
        <dbReference type="EMBL" id="MBK6090341.1"/>
    </source>
</evidence>
<comment type="function">
    <text evidence="12 13">RNA polymerase that catalyzes the synthesis of short RNA molecules used as primers for DNA polymerase during DNA replication.</text>
</comment>
<evidence type="ECO:0000256" key="6">
    <source>
        <dbReference type="ARBA" id="ARBA00022723"/>
    </source>
</evidence>
<proteinExistence type="inferred from homology"/>
<dbReference type="InterPro" id="IPR006171">
    <property type="entry name" value="TOPRIM_dom"/>
</dbReference>
<keyword evidence="9" id="KW-0460">Magnesium</keyword>
<comment type="caution">
    <text evidence="16">The sequence shown here is derived from an EMBL/GenBank/DDBJ whole genome shotgun (WGS) entry which is preliminary data.</text>
</comment>
<dbReference type="InterPro" id="IPR007693">
    <property type="entry name" value="DNA_helicase_DnaB-like_N"/>
</dbReference>